<keyword evidence="1" id="KW-0472">Membrane</keyword>
<dbReference type="Proteomes" id="UP000026961">
    <property type="component" value="Chromosome 4"/>
</dbReference>
<protein>
    <submittedName>
        <fullName evidence="2">Uncharacterized protein</fullName>
    </submittedName>
</protein>
<dbReference type="AlphaFoldDB" id="A0A0D9ZLD9"/>
<keyword evidence="1" id="KW-1133">Transmembrane helix</keyword>
<dbReference type="EnsemblPlants" id="OGLUM04G13910.1">
    <property type="protein sequence ID" value="OGLUM04G13910.1"/>
    <property type="gene ID" value="OGLUM04G13910"/>
</dbReference>
<accession>A0A0D9ZLD9</accession>
<feature type="transmembrane region" description="Helical" evidence="1">
    <location>
        <begin position="20"/>
        <end position="41"/>
    </location>
</feature>
<keyword evidence="3" id="KW-1185">Reference proteome</keyword>
<organism evidence="2">
    <name type="scientific">Oryza glumipatula</name>
    <dbReference type="NCBI Taxonomy" id="40148"/>
    <lineage>
        <taxon>Eukaryota</taxon>
        <taxon>Viridiplantae</taxon>
        <taxon>Streptophyta</taxon>
        <taxon>Embryophyta</taxon>
        <taxon>Tracheophyta</taxon>
        <taxon>Spermatophyta</taxon>
        <taxon>Magnoliopsida</taxon>
        <taxon>Liliopsida</taxon>
        <taxon>Poales</taxon>
        <taxon>Poaceae</taxon>
        <taxon>BOP clade</taxon>
        <taxon>Oryzoideae</taxon>
        <taxon>Oryzeae</taxon>
        <taxon>Oryzinae</taxon>
        <taxon>Oryza</taxon>
    </lineage>
</organism>
<dbReference type="Gramene" id="OGLUM04G13910.1">
    <property type="protein sequence ID" value="OGLUM04G13910.1"/>
    <property type="gene ID" value="OGLUM04G13910"/>
</dbReference>
<reference evidence="2" key="1">
    <citation type="submission" date="2015-04" db="UniProtKB">
        <authorList>
            <consortium name="EnsemblPlants"/>
        </authorList>
    </citation>
    <scope>IDENTIFICATION</scope>
</reference>
<name>A0A0D9ZLD9_9ORYZ</name>
<sequence>MSLELSEPPSSASVRRSSSSFYRYIQIFGYFLSVVLMDVLSRITFINDSSRCWQINLRKFFSFRITCYQRLLAVGR</sequence>
<reference evidence="2" key="2">
    <citation type="submission" date="2018-05" db="EMBL/GenBank/DDBJ databases">
        <title>OgluRS3 (Oryza glumaepatula Reference Sequence Version 3).</title>
        <authorList>
            <person name="Zhang J."/>
            <person name="Kudrna D."/>
            <person name="Lee S."/>
            <person name="Talag J."/>
            <person name="Welchert J."/>
            <person name="Wing R.A."/>
        </authorList>
    </citation>
    <scope>NUCLEOTIDE SEQUENCE [LARGE SCALE GENOMIC DNA]</scope>
</reference>
<evidence type="ECO:0000313" key="3">
    <source>
        <dbReference type="Proteomes" id="UP000026961"/>
    </source>
</evidence>
<proteinExistence type="predicted"/>
<evidence type="ECO:0000256" key="1">
    <source>
        <dbReference type="SAM" id="Phobius"/>
    </source>
</evidence>
<keyword evidence="1" id="KW-0812">Transmembrane</keyword>
<dbReference type="HOGENOM" id="CLU_2658549_0_0_1"/>
<evidence type="ECO:0000313" key="2">
    <source>
        <dbReference type="EnsemblPlants" id="OGLUM04G13910.1"/>
    </source>
</evidence>